<keyword evidence="6" id="KW-0598">Phosphotransferase system</keyword>
<protein>
    <submittedName>
        <fullName evidence="16">PTS system EIIBC component SA0186</fullName>
    </submittedName>
</protein>
<evidence type="ECO:0000256" key="4">
    <source>
        <dbReference type="ARBA" id="ARBA00022597"/>
    </source>
</evidence>
<dbReference type="EMBL" id="CYYU01000004">
    <property type="protein sequence ID" value="CUN63476.1"/>
    <property type="molecule type" value="Genomic_DNA"/>
</dbReference>
<evidence type="ECO:0000256" key="10">
    <source>
        <dbReference type="ARBA" id="ARBA00023136"/>
    </source>
</evidence>
<keyword evidence="7 13" id="KW-0812">Transmembrane</keyword>
<feature type="transmembrane region" description="Helical" evidence="13">
    <location>
        <begin position="354"/>
        <end position="381"/>
    </location>
</feature>
<keyword evidence="4" id="KW-0762">Sugar transport</keyword>
<dbReference type="InterPro" id="IPR036878">
    <property type="entry name" value="Glu_permease_IIB"/>
</dbReference>
<feature type="domain" description="PTS EIIC type-1" evidence="15">
    <location>
        <begin position="153"/>
        <end position="488"/>
    </location>
</feature>
<sequence>MNYTDIAKQLFSLVGPADNILSATHCMTRLRLVLHDKSPEQIEALKTVEGVLGVYDAGEELQIIFGPGRVDRVTEAFLKELEAARASASPASPSSAGRPTAGKVGLSDGAQSVGPSTATALSESSDRPEIGDGKALHAKIRAKNATPVKLLFKRIASIFIPLIPAFIACGLISGTLNVVSKVEPAFTQTAVYQLLAIGGSTVFWGMNLFVGYNAAKEFGGTPILGGILGALLAHPALASVELTDGPLVPGRGGVISVLLVAALAAALEKQLRRIIPEMFSLFLTPLFTFLISGTVAICVLQPLGGFLSDCIGTAATSAIGSGGAVTGFILGGTFLPMVMLGIHQTLTPIHAELLSRYGVTILLPVLAMAGAGQVGASFAVYCKTKNHFLKKTIASALPVGIMGVGEPLIYGVTLPLGKPFIGACIGGACGGAVQAQFMVGAATLGISGLPLAAATDQIPVYLLGLITAYIGGFIATWLIGFDDPPEEK</sequence>
<evidence type="ECO:0000256" key="1">
    <source>
        <dbReference type="ARBA" id="ARBA00004651"/>
    </source>
</evidence>
<dbReference type="RefSeq" id="WP_036376287.1">
    <property type="nucleotide sequence ID" value="NZ_CABIWZ010000004.1"/>
</dbReference>
<feature type="transmembrane region" description="Helical" evidence="13">
    <location>
        <begin position="158"/>
        <end position="179"/>
    </location>
</feature>
<evidence type="ECO:0000256" key="5">
    <source>
        <dbReference type="ARBA" id="ARBA00022679"/>
    </source>
</evidence>
<reference evidence="16 17" key="1">
    <citation type="submission" date="2015-09" db="EMBL/GenBank/DDBJ databases">
        <authorList>
            <consortium name="Pathogen Informatics"/>
        </authorList>
    </citation>
    <scope>NUCLEOTIDE SEQUENCE [LARGE SCALE GENOMIC DNA]</scope>
    <source>
        <strain evidence="16 17">2789STDY5608828</strain>
    </source>
</reference>
<feature type="transmembrane region" description="Helical" evidence="13">
    <location>
        <begin position="191"/>
        <end position="210"/>
    </location>
</feature>
<evidence type="ECO:0000256" key="6">
    <source>
        <dbReference type="ARBA" id="ARBA00022683"/>
    </source>
</evidence>
<dbReference type="PANTHER" id="PTHR30175">
    <property type="entry name" value="PHOSPHOTRANSFERASE SYSTEM TRANSPORT PROTEIN"/>
    <property type="match status" value="1"/>
</dbReference>
<feature type="transmembrane region" description="Helical" evidence="13">
    <location>
        <begin position="279"/>
        <end position="303"/>
    </location>
</feature>
<dbReference type="OrthoDB" id="92465at2"/>
<dbReference type="STRING" id="187979.ERS852385_00971"/>
<evidence type="ECO:0000259" key="15">
    <source>
        <dbReference type="PROSITE" id="PS51103"/>
    </source>
</evidence>
<evidence type="ECO:0000256" key="3">
    <source>
        <dbReference type="ARBA" id="ARBA00022475"/>
    </source>
</evidence>
<evidence type="ECO:0000256" key="9">
    <source>
        <dbReference type="ARBA" id="ARBA00022989"/>
    </source>
</evidence>
<evidence type="ECO:0000256" key="2">
    <source>
        <dbReference type="ARBA" id="ARBA00022448"/>
    </source>
</evidence>
<dbReference type="InterPro" id="IPR018113">
    <property type="entry name" value="PTrfase_EIIB_Cys"/>
</dbReference>
<evidence type="ECO:0000313" key="16">
    <source>
        <dbReference type="EMBL" id="CUN63476.1"/>
    </source>
</evidence>
<evidence type="ECO:0000313" key="17">
    <source>
        <dbReference type="Proteomes" id="UP000095546"/>
    </source>
</evidence>
<dbReference type="PANTHER" id="PTHR30175:SF3">
    <property type="entry name" value="PTS SYSTEM N-ACETYLMURAMIC ACID-SPECIFIC EIIBC COMPONENT"/>
    <property type="match status" value="1"/>
</dbReference>
<dbReference type="GO" id="GO:0016301">
    <property type="term" value="F:kinase activity"/>
    <property type="evidence" value="ECO:0007669"/>
    <property type="project" value="UniProtKB-KW"/>
</dbReference>
<dbReference type="CDD" id="cd00212">
    <property type="entry name" value="PTS_IIB_glc"/>
    <property type="match status" value="1"/>
</dbReference>
<dbReference type="InterPro" id="IPR003352">
    <property type="entry name" value="PTS_EIIC"/>
</dbReference>
<dbReference type="AlphaFoldDB" id="A0A173YJY0"/>
<dbReference type="Proteomes" id="UP000095546">
    <property type="component" value="Unassembled WGS sequence"/>
</dbReference>
<feature type="transmembrane region" description="Helical" evidence="13">
    <location>
        <begin position="393"/>
        <end position="413"/>
    </location>
</feature>
<dbReference type="SUPFAM" id="SSF55604">
    <property type="entry name" value="Glucose permease domain IIB"/>
    <property type="match status" value="1"/>
</dbReference>
<dbReference type="PROSITE" id="PS51098">
    <property type="entry name" value="PTS_EIIB_TYPE_1"/>
    <property type="match status" value="1"/>
</dbReference>
<dbReference type="GO" id="GO:0009401">
    <property type="term" value="P:phosphoenolpyruvate-dependent sugar phosphotransferase system"/>
    <property type="evidence" value="ECO:0007669"/>
    <property type="project" value="UniProtKB-KW"/>
</dbReference>
<gene>
    <name evidence="16" type="ORF">ERS852385_00971</name>
</gene>
<feature type="compositionally biased region" description="Low complexity" evidence="12">
    <location>
        <begin position="88"/>
        <end position="102"/>
    </location>
</feature>
<evidence type="ECO:0000259" key="14">
    <source>
        <dbReference type="PROSITE" id="PS51098"/>
    </source>
</evidence>
<name>A0A173YJY0_9FIRM</name>
<organism evidence="16 17">
    <name type="scientific">Mitsuokella jalaludinii</name>
    <dbReference type="NCBI Taxonomy" id="187979"/>
    <lineage>
        <taxon>Bacteria</taxon>
        <taxon>Bacillati</taxon>
        <taxon>Bacillota</taxon>
        <taxon>Negativicutes</taxon>
        <taxon>Selenomonadales</taxon>
        <taxon>Selenomonadaceae</taxon>
        <taxon>Mitsuokella</taxon>
    </lineage>
</organism>
<dbReference type="InterPro" id="IPR001996">
    <property type="entry name" value="PTS_IIB_1"/>
</dbReference>
<dbReference type="PROSITE" id="PS51103">
    <property type="entry name" value="PTS_EIIC_TYPE_1"/>
    <property type="match status" value="1"/>
</dbReference>
<dbReference type="GO" id="GO:0005886">
    <property type="term" value="C:plasma membrane"/>
    <property type="evidence" value="ECO:0007669"/>
    <property type="project" value="UniProtKB-SubCell"/>
</dbReference>
<feature type="transmembrane region" description="Helical" evidence="13">
    <location>
        <begin position="323"/>
        <end position="342"/>
    </location>
</feature>
<keyword evidence="5" id="KW-0808">Transferase</keyword>
<evidence type="ECO:0000256" key="13">
    <source>
        <dbReference type="SAM" id="Phobius"/>
    </source>
</evidence>
<dbReference type="GO" id="GO:0090588">
    <property type="term" value="F:protein-phosphocysteine-N-acetylmuramate phosphotransferase system transporter activity"/>
    <property type="evidence" value="ECO:0007669"/>
    <property type="project" value="TreeGrafter"/>
</dbReference>
<comment type="subcellular location">
    <subcellularLocation>
        <location evidence="1">Cell membrane</location>
        <topology evidence="1">Multi-pass membrane protein</topology>
    </subcellularLocation>
</comment>
<feature type="transmembrane region" description="Helical" evidence="13">
    <location>
        <begin position="222"/>
        <end position="242"/>
    </location>
</feature>
<evidence type="ECO:0000256" key="7">
    <source>
        <dbReference type="ARBA" id="ARBA00022692"/>
    </source>
</evidence>
<feature type="domain" description="PTS EIIB type-1" evidence="14">
    <location>
        <begin position="4"/>
        <end position="87"/>
    </location>
</feature>
<feature type="transmembrane region" description="Helical" evidence="13">
    <location>
        <begin position="458"/>
        <end position="481"/>
    </location>
</feature>
<evidence type="ECO:0000256" key="12">
    <source>
        <dbReference type="SAM" id="MobiDB-lite"/>
    </source>
</evidence>
<evidence type="ECO:0000256" key="11">
    <source>
        <dbReference type="PROSITE-ProRule" id="PRU00421"/>
    </source>
</evidence>
<evidence type="ECO:0000256" key="8">
    <source>
        <dbReference type="ARBA" id="ARBA00022777"/>
    </source>
</evidence>
<feature type="transmembrane region" description="Helical" evidence="13">
    <location>
        <begin position="420"/>
        <end position="446"/>
    </location>
</feature>
<keyword evidence="8" id="KW-0418">Kinase</keyword>
<feature type="region of interest" description="Disordered" evidence="12">
    <location>
        <begin position="88"/>
        <end position="130"/>
    </location>
</feature>
<dbReference type="eggNOG" id="COG1264">
    <property type="taxonomic scope" value="Bacteria"/>
</dbReference>
<dbReference type="Pfam" id="PF00367">
    <property type="entry name" value="PTS_EIIB"/>
    <property type="match status" value="1"/>
</dbReference>
<accession>A0A173YJY0</accession>
<keyword evidence="17" id="KW-1185">Reference proteome</keyword>
<dbReference type="Pfam" id="PF02378">
    <property type="entry name" value="PTS_EIIC"/>
    <property type="match status" value="1"/>
</dbReference>
<keyword evidence="2" id="KW-0813">Transport</keyword>
<feature type="active site" description="Phosphocysteine intermediate; for EIIB activity" evidence="11">
    <location>
        <position position="26"/>
    </location>
</feature>
<dbReference type="eggNOG" id="COG1263">
    <property type="taxonomic scope" value="Bacteria"/>
</dbReference>
<proteinExistence type="predicted"/>
<dbReference type="InterPro" id="IPR013013">
    <property type="entry name" value="PTS_EIIC_1"/>
</dbReference>
<keyword evidence="3" id="KW-1003">Cell membrane</keyword>
<keyword evidence="10 13" id="KW-0472">Membrane</keyword>
<dbReference type="GO" id="GO:0008982">
    <property type="term" value="F:protein-N(PI)-phosphohistidine-sugar phosphotransferase activity"/>
    <property type="evidence" value="ECO:0007669"/>
    <property type="project" value="InterPro"/>
</dbReference>
<feature type="compositionally biased region" description="Polar residues" evidence="12">
    <location>
        <begin position="109"/>
        <end position="123"/>
    </location>
</feature>
<dbReference type="InterPro" id="IPR050558">
    <property type="entry name" value="PTS_Sugar-Specific_Components"/>
</dbReference>
<dbReference type="Gene3D" id="3.30.1360.60">
    <property type="entry name" value="Glucose permease domain IIB"/>
    <property type="match status" value="1"/>
</dbReference>
<dbReference type="PROSITE" id="PS01035">
    <property type="entry name" value="PTS_EIIB_TYPE_1_CYS"/>
    <property type="match status" value="1"/>
</dbReference>
<keyword evidence="9 13" id="KW-1133">Transmembrane helix</keyword>